<evidence type="ECO:0000313" key="6">
    <source>
        <dbReference type="Proteomes" id="UP000887565"/>
    </source>
</evidence>
<evidence type="ECO:0000313" key="7">
    <source>
        <dbReference type="WBParaSite" id="nRc.2.0.1.t40747-RA"/>
    </source>
</evidence>
<reference evidence="7" key="1">
    <citation type="submission" date="2022-11" db="UniProtKB">
        <authorList>
            <consortium name="WormBaseParasite"/>
        </authorList>
    </citation>
    <scope>IDENTIFICATION</scope>
</reference>
<comment type="subcellular location">
    <subcellularLocation>
        <location evidence="1">Nucleus</location>
        <location evidence="1">Nucleolus</location>
    </subcellularLocation>
</comment>
<evidence type="ECO:0000256" key="4">
    <source>
        <dbReference type="ARBA" id="ARBA00023242"/>
    </source>
</evidence>
<dbReference type="AlphaFoldDB" id="A0A915KPF1"/>
<dbReference type="InterPro" id="IPR006709">
    <property type="entry name" value="SSU_processome_Utp14"/>
</dbReference>
<feature type="compositionally biased region" description="Basic and acidic residues" evidence="5">
    <location>
        <begin position="115"/>
        <end position="127"/>
    </location>
</feature>
<feature type="region of interest" description="Disordered" evidence="5">
    <location>
        <begin position="115"/>
        <end position="135"/>
    </location>
</feature>
<dbReference type="WBParaSite" id="nRc.2.0.1.t40747-RA">
    <property type="protein sequence ID" value="nRc.2.0.1.t40747-RA"/>
    <property type="gene ID" value="nRc.2.0.1.g40747"/>
</dbReference>
<comment type="similarity">
    <text evidence="2">Belongs to the UTP14 family.</text>
</comment>
<dbReference type="Pfam" id="PF04615">
    <property type="entry name" value="Utp14"/>
    <property type="match status" value="1"/>
</dbReference>
<proteinExistence type="inferred from homology"/>
<sequence>MPGWNDWVGPKTIEKQRKKAENKVAKKEARRKERKAKLVRLNEKADESIEKFQVKRVPFPYGNVELFEEELTQPLGKEWNSAISYKTLLEPPIKTKAGHIIEPISRDNLEIKMKKDDSDELPFQKEQRRNKKKKINKKEDGYIKEMNEGAMSLDKLKGHLEEFIERKRSSGQKIVVVPILDRFSKTKNDNFTIFRCSIVIKFLSKVLDHMGYNCLIPKLKNNTCLEENGIRLSSNVSQTCETLDSMSESRSFNDEGLDEDDCRTLVSYLSLSIIANEVYIIFPNILHPTITALISRRMKCKTLDYKFSYFAIRRCQVSNLYQTKRFFDQESMKINEEIDSLTNCIAHFELLAISTQKDTNPSNMNENLEMKNKMGARFMYNYARICQILAEFNRRHRSEGFKILTDYDSLSDEVKSKVYDHFGTVINILIECTTCMSTLSIPKSLPKIFSLMTKFCSEFSRYYRSNQILTECCDIDDLQPVMHCKIHILALMKRFLTLFFNFIDVLPLTSM</sequence>
<dbReference type="Proteomes" id="UP000887565">
    <property type="component" value="Unplaced"/>
</dbReference>
<keyword evidence="3" id="KW-0597">Phosphoprotein</keyword>
<name>A0A915KPF1_ROMCU</name>
<protein>
    <submittedName>
        <fullName evidence="7">DALR anticodon binding domain-containing protein</fullName>
    </submittedName>
</protein>
<dbReference type="PANTHER" id="PTHR14150">
    <property type="entry name" value="U3 SMALL NUCLEOLAR RNA-ASSOCIATED PROTEIN 14"/>
    <property type="match status" value="1"/>
</dbReference>
<keyword evidence="6" id="KW-1185">Reference proteome</keyword>
<organism evidence="6 7">
    <name type="scientific">Romanomermis culicivorax</name>
    <name type="common">Nematode worm</name>
    <dbReference type="NCBI Taxonomy" id="13658"/>
    <lineage>
        <taxon>Eukaryota</taxon>
        <taxon>Metazoa</taxon>
        <taxon>Ecdysozoa</taxon>
        <taxon>Nematoda</taxon>
        <taxon>Enoplea</taxon>
        <taxon>Dorylaimia</taxon>
        <taxon>Mermithida</taxon>
        <taxon>Mermithoidea</taxon>
        <taxon>Mermithidae</taxon>
        <taxon>Romanomermis</taxon>
    </lineage>
</organism>
<dbReference type="GO" id="GO:0006364">
    <property type="term" value="P:rRNA processing"/>
    <property type="evidence" value="ECO:0007669"/>
    <property type="project" value="InterPro"/>
</dbReference>
<accession>A0A915KPF1</accession>
<evidence type="ECO:0000256" key="2">
    <source>
        <dbReference type="ARBA" id="ARBA00007774"/>
    </source>
</evidence>
<keyword evidence="4" id="KW-0539">Nucleus</keyword>
<dbReference type="Gene3D" id="1.10.730.10">
    <property type="entry name" value="Isoleucyl-tRNA Synthetase, Domain 1"/>
    <property type="match status" value="1"/>
</dbReference>
<evidence type="ECO:0000256" key="3">
    <source>
        <dbReference type="ARBA" id="ARBA00022553"/>
    </source>
</evidence>
<evidence type="ECO:0000256" key="5">
    <source>
        <dbReference type="SAM" id="MobiDB-lite"/>
    </source>
</evidence>
<evidence type="ECO:0000256" key="1">
    <source>
        <dbReference type="ARBA" id="ARBA00004604"/>
    </source>
</evidence>
<feature type="compositionally biased region" description="Basic and acidic residues" evidence="5">
    <location>
        <begin position="12"/>
        <end position="31"/>
    </location>
</feature>
<feature type="region of interest" description="Disordered" evidence="5">
    <location>
        <begin position="1"/>
        <end position="37"/>
    </location>
</feature>
<dbReference type="PANTHER" id="PTHR14150:SF12">
    <property type="entry name" value="U3 SMALL NUCLEOLAR RNA-ASSOCIATED PROTEIN 14 HOMOLOG A"/>
    <property type="match status" value="1"/>
</dbReference>
<dbReference type="GO" id="GO:0032040">
    <property type="term" value="C:small-subunit processome"/>
    <property type="evidence" value="ECO:0007669"/>
    <property type="project" value="InterPro"/>
</dbReference>